<dbReference type="InterPro" id="IPR001046">
    <property type="entry name" value="NRAMP_fam"/>
</dbReference>
<evidence type="ECO:0000256" key="5">
    <source>
        <dbReference type="SAM" id="Phobius"/>
    </source>
</evidence>
<reference evidence="7" key="1">
    <citation type="submission" date="2021-04" db="EMBL/GenBank/DDBJ databases">
        <title>A novel Synergistetes isolate from a pyrite-forming mixed culture.</title>
        <authorList>
            <person name="Bunk B."/>
            <person name="Sproer C."/>
            <person name="Spring S."/>
            <person name="Pester M."/>
        </authorList>
    </citation>
    <scope>NUCLEOTIDE SEQUENCE [LARGE SCALE GENOMIC DNA]</scope>
    <source>
        <strain evidence="7">J.5.4.2-T.3.5.2</strain>
    </source>
</reference>
<evidence type="ECO:0000256" key="4">
    <source>
        <dbReference type="ARBA" id="ARBA00023136"/>
    </source>
</evidence>
<dbReference type="GO" id="GO:0005384">
    <property type="term" value="F:manganese ion transmembrane transporter activity"/>
    <property type="evidence" value="ECO:0007669"/>
    <property type="project" value="TreeGrafter"/>
</dbReference>
<feature type="transmembrane region" description="Helical" evidence="5">
    <location>
        <begin position="73"/>
        <end position="94"/>
    </location>
</feature>
<feature type="transmembrane region" description="Helical" evidence="5">
    <location>
        <begin position="301"/>
        <end position="329"/>
    </location>
</feature>
<feature type="transmembrane region" description="Helical" evidence="5">
    <location>
        <begin position="256"/>
        <end position="281"/>
    </location>
</feature>
<dbReference type="Proteomes" id="UP000671879">
    <property type="component" value="Chromosome"/>
</dbReference>
<feature type="transmembrane region" description="Helical" evidence="5">
    <location>
        <begin position="341"/>
        <end position="358"/>
    </location>
</feature>
<organism evidence="6 7">
    <name type="scientific">Aminithiophilus ramosus</name>
    <dbReference type="NCBI Taxonomy" id="3029084"/>
    <lineage>
        <taxon>Bacteria</taxon>
        <taxon>Thermotogati</taxon>
        <taxon>Synergistota</taxon>
        <taxon>Synergistia</taxon>
        <taxon>Synergistales</taxon>
        <taxon>Aminithiophilaceae</taxon>
        <taxon>Aminithiophilus</taxon>
    </lineage>
</organism>
<dbReference type="GO" id="GO:0005886">
    <property type="term" value="C:plasma membrane"/>
    <property type="evidence" value="ECO:0007669"/>
    <property type="project" value="TreeGrafter"/>
</dbReference>
<dbReference type="PANTHER" id="PTHR11706:SF2">
    <property type="entry name" value="TRANSPORTER PROTEIN"/>
    <property type="match status" value="1"/>
</dbReference>
<keyword evidence="2 5" id="KW-0812">Transmembrane</keyword>
<evidence type="ECO:0000256" key="2">
    <source>
        <dbReference type="ARBA" id="ARBA00022692"/>
    </source>
</evidence>
<feature type="transmembrane region" description="Helical" evidence="5">
    <location>
        <begin position="364"/>
        <end position="388"/>
    </location>
</feature>
<gene>
    <name evidence="6" type="ORF">KAR29_08150</name>
</gene>
<dbReference type="PANTHER" id="PTHR11706">
    <property type="entry name" value="SOLUTE CARRIER PROTEIN FAMILY 11 MEMBER"/>
    <property type="match status" value="1"/>
</dbReference>
<comment type="subcellular location">
    <subcellularLocation>
        <location evidence="1">Membrane</location>
        <topology evidence="1">Multi-pass membrane protein</topology>
    </subcellularLocation>
</comment>
<dbReference type="GO" id="GO:0015086">
    <property type="term" value="F:cadmium ion transmembrane transporter activity"/>
    <property type="evidence" value="ECO:0007669"/>
    <property type="project" value="TreeGrafter"/>
</dbReference>
<dbReference type="Pfam" id="PF01566">
    <property type="entry name" value="Nramp"/>
    <property type="match status" value="1"/>
</dbReference>
<keyword evidence="4 5" id="KW-0472">Membrane</keyword>
<dbReference type="AlphaFoldDB" id="A0A9Q7EX26"/>
<dbReference type="KEGG" id="aram:KAR29_08150"/>
<evidence type="ECO:0000256" key="1">
    <source>
        <dbReference type="ARBA" id="ARBA00004141"/>
    </source>
</evidence>
<sequence length="429" mass="45391">MGVGASYSHPEVVRVAENRKALTLEGTGLKESEDRSRKNTLSVLLGAAFLMATSAIGPGFLTQTAVFTEKLQAAFAFAILSSILIDVVVQLNIWRILAVSGMRAQDVANRVLPGLGYFLAFAVAIGGLVFNVGNIGGAAMGLNVLGGVPLPVGAAVSAVIAIFLFLRKEMGSAMDRFTQILGFVMIAMVGYMVFRTHPPVTLALKEAVLPSTIDWMIVLTLVGGTVGGYISFAGAHRIIDAGITGRDNLPSISKGAINAIGITGVMRFFLFLAILGVVLMGHKLDPANPPASAFQIGAGDMGYKIFGVILWAAGITSVVGASYTSISFLRTLFGSVSRQHRWWMVGFIVASTTLFTTLGKPVKLLIFAGSINGLILPLALVSVLLAAYRKDIVGDYRHPKWMTACGYLMAAFTLWMGVKSLGAISTLLK</sequence>
<feature type="transmembrane region" description="Helical" evidence="5">
    <location>
        <begin position="144"/>
        <end position="165"/>
    </location>
</feature>
<evidence type="ECO:0000313" key="7">
    <source>
        <dbReference type="Proteomes" id="UP000671879"/>
    </source>
</evidence>
<protein>
    <submittedName>
        <fullName evidence="6">Divalent metal cation transporter</fullName>
    </submittedName>
</protein>
<name>A0A9Q7EX26_9BACT</name>
<dbReference type="GO" id="GO:0034755">
    <property type="term" value="P:iron ion transmembrane transport"/>
    <property type="evidence" value="ECO:0007669"/>
    <property type="project" value="TreeGrafter"/>
</dbReference>
<feature type="transmembrane region" description="Helical" evidence="5">
    <location>
        <begin position="400"/>
        <end position="418"/>
    </location>
</feature>
<accession>A0A9Q7EX26</accession>
<feature type="transmembrane region" description="Helical" evidence="5">
    <location>
        <begin position="215"/>
        <end position="235"/>
    </location>
</feature>
<proteinExistence type="predicted"/>
<feature type="transmembrane region" description="Helical" evidence="5">
    <location>
        <begin position="115"/>
        <end position="132"/>
    </location>
</feature>
<feature type="transmembrane region" description="Helical" evidence="5">
    <location>
        <begin position="40"/>
        <end position="61"/>
    </location>
</feature>
<dbReference type="EMBL" id="CP072943">
    <property type="protein sequence ID" value="QTX33743.1"/>
    <property type="molecule type" value="Genomic_DNA"/>
</dbReference>
<evidence type="ECO:0000313" key="6">
    <source>
        <dbReference type="EMBL" id="QTX33743.1"/>
    </source>
</evidence>
<evidence type="ECO:0000256" key="3">
    <source>
        <dbReference type="ARBA" id="ARBA00022989"/>
    </source>
</evidence>
<keyword evidence="7" id="KW-1185">Reference proteome</keyword>
<keyword evidence="3 5" id="KW-1133">Transmembrane helix</keyword>
<feature type="transmembrane region" description="Helical" evidence="5">
    <location>
        <begin position="177"/>
        <end position="195"/>
    </location>
</feature>